<evidence type="ECO:0000313" key="2">
    <source>
        <dbReference type="EMBL" id="TNN86235.1"/>
    </source>
</evidence>
<evidence type="ECO:0000256" key="1">
    <source>
        <dbReference type="SAM" id="MobiDB-lite"/>
    </source>
</evidence>
<evidence type="ECO:0000313" key="3">
    <source>
        <dbReference type="Proteomes" id="UP000314294"/>
    </source>
</evidence>
<organism evidence="2 3">
    <name type="scientific">Liparis tanakae</name>
    <name type="common">Tanaka's snailfish</name>
    <dbReference type="NCBI Taxonomy" id="230148"/>
    <lineage>
        <taxon>Eukaryota</taxon>
        <taxon>Metazoa</taxon>
        <taxon>Chordata</taxon>
        <taxon>Craniata</taxon>
        <taxon>Vertebrata</taxon>
        <taxon>Euteleostomi</taxon>
        <taxon>Actinopterygii</taxon>
        <taxon>Neopterygii</taxon>
        <taxon>Teleostei</taxon>
        <taxon>Neoteleostei</taxon>
        <taxon>Acanthomorphata</taxon>
        <taxon>Eupercaria</taxon>
        <taxon>Perciformes</taxon>
        <taxon>Cottioidei</taxon>
        <taxon>Cottales</taxon>
        <taxon>Liparidae</taxon>
        <taxon>Liparis</taxon>
    </lineage>
</organism>
<feature type="compositionally biased region" description="Polar residues" evidence="1">
    <location>
        <begin position="67"/>
        <end position="85"/>
    </location>
</feature>
<reference evidence="2 3" key="1">
    <citation type="submission" date="2019-03" db="EMBL/GenBank/DDBJ databases">
        <title>First draft genome of Liparis tanakae, snailfish: a comprehensive survey of snailfish specific genes.</title>
        <authorList>
            <person name="Kim W."/>
            <person name="Song I."/>
            <person name="Jeong J.-H."/>
            <person name="Kim D."/>
            <person name="Kim S."/>
            <person name="Ryu S."/>
            <person name="Song J.Y."/>
            <person name="Lee S.K."/>
        </authorList>
    </citation>
    <scope>NUCLEOTIDE SEQUENCE [LARGE SCALE GENOMIC DNA]</scope>
    <source>
        <tissue evidence="2">Muscle</tissue>
    </source>
</reference>
<name>A0A4Z2J7B8_9TELE</name>
<dbReference type="AlphaFoldDB" id="A0A4Z2J7B8"/>
<keyword evidence="3" id="KW-1185">Reference proteome</keyword>
<proteinExistence type="predicted"/>
<gene>
    <name evidence="2" type="ORF">EYF80_003652</name>
</gene>
<sequence length="85" mass="9492">MEGKMRQALLNLTETPRFWHANTRLQPLTPEGHRSTSGCKFPVTETHQHPEESRGSTVYLQDDQRGSNETTCPSHSQRTGSGSLA</sequence>
<dbReference type="EMBL" id="SRLO01000017">
    <property type="protein sequence ID" value="TNN86235.1"/>
    <property type="molecule type" value="Genomic_DNA"/>
</dbReference>
<dbReference type="Proteomes" id="UP000314294">
    <property type="component" value="Unassembled WGS sequence"/>
</dbReference>
<protein>
    <submittedName>
        <fullName evidence="2">Uncharacterized protein</fullName>
    </submittedName>
</protein>
<accession>A0A4Z2J7B8</accession>
<feature type="region of interest" description="Disordered" evidence="1">
    <location>
        <begin position="21"/>
        <end position="85"/>
    </location>
</feature>
<comment type="caution">
    <text evidence="2">The sequence shown here is derived from an EMBL/GenBank/DDBJ whole genome shotgun (WGS) entry which is preliminary data.</text>
</comment>